<evidence type="ECO:0000256" key="1">
    <source>
        <dbReference type="SAM" id="MobiDB-lite"/>
    </source>
</evidence>
<keyword evidence="3" id="KW-1185">Reference proteome</keyword>
<organism evidence="2 3">
    <name type="scientific">Pseudoprimorskyibacter insulae</name>
    <dbReference type="NCBI Taxonomy" id="1695997"/>
    <lineage>
        <taxon>Bacteria</taxon>
        <taxon>Pseudomonadati</taxon>
        <taxon>Pseudomonadota</taxon>
        <taxon>Alphaproteobacteria</taxon>
        <taxon>Rhodobacterales</taxon>
        <taxon>Paracoccaceae</taxon>
        <taxon>Pseudoprimorskyibacter</taxon>
    </lineage>
</organism>
<evidence type="ECO:0000313" key="3">
    <source>
        <dbReference type="Proteomes" id="UP000244904"/>
    </source>
</evidence>
<feature type="region of interest" description="Disordered" evidence="1">
    <location>
        <begin position="244"/>
        <end position="265"/>
    </location>
</feature>
<dbReference type="RefSeq" id="WP_108887691.1">
    <property type="nucleotide sequence ID" value="NZ_OMOJ01000016.1"/>
</dbReference>
<sequence length="319" mass="34058">MDKLVLTQALRIPDPVEADLGSSLGQEDDVLLDTTDLAEGLDEPAAPDDVSLDVSQDATLAEVSALAQRLGGLTDKAAKEAILEELRIALFQRFPAQVAEAAEAPAPAAEMPAPVMDDVIPLTLLKAVEAEETPSDRARTLEEKIAELEAMIGRGQGEWESETGDAMADPVAPMPEVWDELTAPEETAAEVVDAPAASEAPAAEASAEVPEAPMALDVDPDTSITAPEADEAPTPHVLFAHRAPEKSAEAPRRPDFPPLRAVPNSATKATGMDEAALRGLIQQVLQEELRGVLGERITRNVRKMVRREIQRALMARELE</sequence>
<dbReference type="OrthoDB" id="7875768at2"/>
<dbReference type="EMBL" id="OMOJ01000016">
    <property type="protein sequence ID" value="SPF81919.1"/>
    <property type="molecule type" value="Genomic_DNA"/>
</dbReference>
<reference evidence="3" key="1">
    <citation type="submission" date="2018-03" db="EMBL/GenBank/DDBJ databases">
        <authorList>
            <person name="Rodrigo-Torres L."/>
            <person name="Arahal R. D."/>
            <person name="Lucena T."/>
        </authorList>
    </citation>
    <scope>NUCLEOTIDE SEQUENCE [LARGE SCALE GENOMIC DNA]</scope>
    <source>
        <strain evidence="3">CECT 8871</strain>
    </source>
</reference>
<dbReference type="Proteomes" id="UP000244904">
    <property type="component" value="Unassembled WGS sequence"/>
</dbReference>
<proteinExistence type="predicted"/>
<protein>
    <submittedName>
        <fullName evidence="2">Uncharacterized protein</fullName>
    </submittedName>
</protein>
<dbReference type="AlphaFoldDB" id="A0A2R8B1C1"/>
<name>A0A2R8B1C1_9RHOB</name>
<feature type="compositionally biased region" description="Basic and acidic residues" evidence="1">
    <location>
        <begin position="244"/>
        <end position="255"/>
    </location>
</feature>
<accession>A0A2R8B1C1</accession>
<gene>
    <name evidence="2" type="ORF">PRI8871_03745</name>
</gene>
<evidence type="ECO:0000313" key="2">
    <source>
        <dbReference type="EMBL" id="SPF81919.1"/>
    </source>
</evidence>